<dbReference type="PROSITE" id="PS50268">
    <property type="entry name" value="CADHERIN_2"/>
    <property type="match status" value="2"/>
</dbReference>
<proteinExistence type="predicted"/>
<keyword evidence="7" id="KW-0472">Membrane</keyword>
<dbReference type="CDD" id="cd11304">
    <property type="entry name" value="Cadherin_repeat"/>
    <property type="match status" value="2"/>
</dbReference>
<evidence type="ECO:0000256" key="4">
    <source>
        <dbReference type="ARBA" id="ARBA00022837"/>
    </source>
</evidence>
<evidence type="ECO:0000313" key="11">
    <source>
        <dbReference type="EMBL" id="MEQ2196223.1"/>
    </source>
</evidence>
<dbReference type="InterPro" id="IPR013164">
    <property type="entry name" value="Cadherin_N"/>
</dbReference>
<evidence type="ECO:0000256" key="1">
    <source>
        <dbReference type="ARBA" id="ARBA00004167"/>
    </source>
</evidence>
<dbReference type="Pfam" id="PF08266">
    <property type="entry name" value="Cadherin_2"/>
    <property type="match status" value="1"/>
</dbReference>
<keyword evidence="6" id="KW-1133">Transmembrane helix</keyword>
<keyword evidence="4 9" id="KW-0106">Calcium</keyword>
<evidence type="ECO:0000259" key="10">
    <source>
        <dbReference type="PROSITE" id="PS50268"/>
    </source>
</evidence>
<dbReference type="InterPro" id="IPR002126">
    <property type="entry name" value="Cadherin-like_dom"/>
</dbReference>
<comment type="caution">
    <text evidence="11">The sequence shown here is derived from an EMBL/GenBank/DDBJ whole genome shotgun (WGS) entry which is preliminary data.</text>
</comment>
<dbReference type="SUPFAM" id="SSF49313">
    <property type="entry name" value="Cadherin-like"/>
    <property type="match status" value="2"/>
</dbReference>
<keyword evidence="5" id="KW-0130">Cell adhesion</keyword>
<evidence type="ECO:0000256" key="9">
    <source>
        <dbReference type="PROSITE-ProRule" id="PRU00043"/>
    </source>
</evidence>
<dbReference type="EMBL" id="JAHRIN010015367">
    <property type="protein sequence ID" value="MEQ2196223.1"/>
    <property type="molecule type" value="Genomic_DNA"/>
</dbReference>
<evidence type="ECO:0000256" key="8">
    <source>
        <dbReference type="ARBA" id="ARBA00023180"/>
    </source>
</evidence>
<feature type="non-terminal residue" evidence="11">
    <location>
        <position position="234"/>
    </location>
</feature>
<dbReference type="InterPro" id="IPR015919">
    <property type="entry name" value="Cadherin-like_sf"/>
</dbReference>
<feature type="domain" description="Cadherin" evidence="10">
    <location>
        <begin position="115"/>
        <end position="217"/>
    </location>
</feature>
<feature type="domain" description="Cadherin" evidence="10">
    <location>
        <begin position="8"/>
        <end position="114"/>
    </location>
</feature>
<accession>A0ABV0QKY4</accession>
<dbReference type="PANTHER" id="PTHR24028:SF337">
    <property type="entry name" value="PROTOCADHERIN 2 ALPHA A 3 PRECURSOR-RELATED"/>
    <property type="match status" value="1"/>
</dbReference>
<evidence type="ECO:0000256" key="6">
    <source>
        <dbReference type="ARBA" id="ARBA00022989"/>
    </source>
</evidence>
<keyword evidence="8" id="KW-0325">Glycoprotein</keyword>
<name>A0ABV0QKY4_9TELE</name>
<dbReference type="PANTHER" id="PTHR24028">
    <property type="entry name" value="CADHERIN-87A"/>
    <property type="match status" value="1"/>
</dbReference>
<evidence type="ECO:0000313" key="12">
    <source>
        <dbReference type="Proteomes" id="UP001434883"/>
    </source>
</evidence>
<dbReference type="Gene3D" id="2.60.40.60">
    <property type="entry name" value="Cadherins"/>
    <property type="match status" value="2"/>
</dbReference>
<reference evidence="11 12" key="1">
    <citation type="submission" date="2021-06" db="EMBL/GenBank/DDBJ databases">
        <authorList>
            <person name="Palmer J.M."/>
        </authorList>
    </citation>
    <scope>NUCLEOTIDE SEQUENCE [LARGE SCALE GENOMIC DNA]</scope>
    <source>
        <strain evidence="11 12">XC_2019</strain>
        <tissue evidence="11">Muscle</tissue>
    </source>
</reference>
<dbReference type="InterPro" id="IPR020894">
    <property type="entry name" value="Cadherin_CS"/>
</dbReference>
<evidence type="ECO:0000256" key="5">
    <source>
        <dbReference type="ARBA" id="ARBA00022889"/>
    </source>
</evidence>
<evidence type="ECO:0000256" key="3">
    <source>
        <dbReference type="ARBA" id="ARBA00022737"/>
    </source>
</evidence>
<dbReference type="Pfam" id="PF00028">
    <property type="entry name" value="Cadherin"/>
    <property type="match status" value="1"/>
</dbReference>
<dbReference type="SMART" id="SM00112">
    <property type="entry name" value="CA"/>
    <property type="match status" value="2"/>
</dbReference>
<gene>
    <name evidence="11" type="ORF">XENOCAPTIV_027157</name>
</gene>
<keyword evidence="3" id="KW-0677">Repeat</keyword>
<sequence>MLGCVQRISAQIKYSIPEQANVGSVVGNIAKDLGLDISTLEERQFRIVSGADDVQFKVNPSNGALYVHETIDRERLCESISPCIINLKMVAENPMEIHYVGVEITDVNDNSPIFLEKQKVFEISESTPPGRRFQLPTAHDPDVALNAVRLYKLTHNEHFSLQIRERGEIRVKGAIDFEEADVFKLDVQASDKGHPPMSSDCRVIIKVLDENDNRPEIEVTSLSKQVSENSKPGT</sequence>
<dbReference type="InterPro" id="IPR050174">
    <property type="entry name" value="Protocadherin/Cadherin-CA"/>
</dbReference>
<organism evidence="11 12">
    <name type="scientific">Xenoophorus captivus</name>
    <dbReference type="NCBI Taxonomy" id="1517983"/>
    <lineage>
        <taxon>Eukaryota</taxon>
        <taxon>Metazoa</taxon>
        <taxon>Chordata</taxon>
        <taxon>Craniata</taxon>
        <taxon>Vertebrata</taxon>
        <taxon>Euteleostomi</taxon>
        <taxon>Actinopterygii</taxon>
        <taxon>Neopterygii</taxon>
        <taxon>Teleostei</taxon>
        <taxon>Neoteleostei</taxon>
        <taxon>Acanthomorphata</taxon>
        <taxon>Ovalentaria</taxon>
        <taxon>Atherinomorphae</taxon>
        <taxon>Cyprinodontiformes</taxon>
        <taxon>Goodeidae</taxon>
        <taxon>Xenoophorus</taxon>
    </lineage>
</organism>
<evidence type="ECO:0000256" key="7">
    <source>
        <dbReference type="ARBA" id="ARBA00023136"/>
    </source>
</evidence>
<evidence type="ECO:0000256" key="2">
    <source>
        <dbReference type="ARBA" id="ARBA00022692"/>
    </source>
</evidence>
<dbReference type="PRINTS" id="PR00205">
    <property type="entry name" value="CADHERIN"/>
</dbReference>
<protein>
    <recommendedName>
        <fullName evidence="10">Cadherin domain-containing protein</fullName>
    </recommendedName>
</protein>
<dbReference type="Proteomes" id="UP001434883">
    <property type="component" value="Unassembled WGS sequence"/>
</dbReference>
<comment type="subcellular location">
    <subcellularLocation>
        <location evidence="1">Membrane</location>
        <topology evidence="1">Single-pass membrane protein</topology>
    </subcellularLocation>
</comment>
<keyword evidence="2" id="KW-0812">Transmembrane</keyword>
<dbReference type="PROSITE" id="PS00232">
    <property type="entry name" value="CADHERIN_1"/>
    <property type="match status" value="1"/>
</dbReference>
<keyword evidence="12" id="KW-1185">Reference proteome</keyword>